<evidence type="ECO:0000256" key="1">
    <source>
        <dbReference type="SAM" id="MobiDB-lite"/>
    </source>
</evidence>
<dbReference type="EnsemblPlants" id="Solyc10g044820.1.1">
    <property type="protein sequence ID" value="Solyc10g044820.1.1.1"/>
    <property type="gene ID" value="Solyc10g044820.1"/>
</dbReference>
<evidence type="ECO:0000313" key="2">
    <source>
        <dbReference type="EnsemblPlants" id="Solyc10g044820.1.1.1"/>
    </source>
</evidence>
<protein>
    <submittedName>
        <fullName evidence="2">Uncharacterized protein</fullName>
    </submittedName>
</protein>
<dbReference type="PaxDb" id="4081-Solyc10g044820.1.1"/>
<reference evidence="2" key="2">
    <citation type="submission" date="2019-01" db="UniProtKB">
        <authorList>
            <consortium name="EnsemblPlants"/>
        </authorList>
    </citation>
    <scope>IDENTIFICATION</scope>
    <source>
        <strain evidence="2">cv. Heinz 1706</strain>
    </source>
</reference>
<accession>A0A3Q7IF68</accession>
<name>A0A3Q7IF68_SOLLC</name>
<sequence>MSNRLMHWFNWFCKFRFHWFNNFRFSGKWCSFCCYIPNSSTVKRDLGTGATTSSGFSSNFSTTSSSNG</sequence>
<evidence type="ECO:0000313" key="3">
    <source>
        <dbReference type="Proteomes" id="UP000004994"/>
    </source>
</evidence>
<feature type="region of interest" description="Disordered" evidence="1">
    <location>
        <begin position="48"/>
        <end position="68"/>
    </location>
</feature>
<dbReference type="AlphaFoldDB" id="A0A3Q7IF68"/>
<organism evidence="2">
    <name type="scientific">Solanum lycopersicum</name>
    <name type="common">Tomato</name>
    <name type="synonym">Lycopersicon esculentum</name>
    <dbReference type="NCBI Taxonomy" id="4081"/>
    <lineage>
        <taxon>Eukaryota</taxon>
        <taxon>Viridiplantae</taxon>
        <taxon>Streptophyta</taxon>
        <taxon>Embryophyta</taxon>
        <taxon>Tracheophyta</taxon>
        <taxon>Spermatophyta</taxon>
        <taxon>Magnoliopsida</taxon>
        <taxon>eudicotyledons</taxon>
        <taxon>Gunneridae</taxon>
        <taxon>Pentapetalae</taxon>
        <taxon>asterids</taxon>
        <taxon>lamiids</taxon>
        <taxon>Solanales</taxon>
        <taxon>Solanaceae</taxon>
        <taxon>Solanoideae</taxon>
        <taxon>Solaneae</taxon>
        <taxon>Solanum</taxon>
        <taxon>Solanum subgen. Lycopersicon</taxon>
    </lineage>
</organism>
<dbReference type="InParanoid" id="A0A3Q7IF68"/>
<proteinExistence type="predicted"/>
<dbReference type="Proteomes" id="UP000004994">
    <property type="component" value="Chromosome 10"/>
</dbReference>
<keyword evidence="3" id="KW-1185">Reference proteome</keyword>
<dbReference type="Gramene" id="Solyc10g044820.1.1">
    <property type="protein sequence ID" value="Solyc10g044820.1.1.1"/>
    <property type="gene ID" value="Solyc10g044820.1"/>
</dbReference>
<reference evidence="2" key="1">
    <citation type="journal article" date="2012" name="Nature">
        <title>The tomato genome sequence provides insights into fleshy fruit evolution.</title>
        <authorList>
            <consortium name="Tomato Genome Consortium"/>
        </authorList>
    </citation>
    <scope>NUCLEOTIDE SEQUENCE [LARGE SCALE GENOMIC DNA]</scope>
    <source>
        <strain evidence="2">cv. Heinz 1706</strain>
    </source>
</reference>